<dbReference type="RefSeq" id="WP_093613331.1">
    <property type="nucleotide sequence ID" value="NZ_FNFF01000010.1"/>
</dbReference>
<accession>A0A1G9DSB7</accession>
<evidence type="ECO:0000256" key="1">
    <source>
        <dbReference type="SAM" id="Phobius"/>
    </source>
</evidence>
<dbReference type="Pfam" id="PF12158">
    <property type="entry name" value="DUF3592"/>
    <property type="match status" value="1"/>
</dbReference>
<reference evidence="3 4" key="1">
    <citation type="submission" date="2016-10" db="EMBL/GenBank/DDBJ databases">
        <authorList>
            <person name="de Groot N.N."/>
        </authorList>
    </citation>
    <scope>NUCLEOTIDE SEQUENCE [LARGE SCALE GENOMIC DNA]</scope>
    <source>
        <strain evidence="3 4">CGMCC 4.5727</strain>
    </source>
</reference>
<keyword evidence="4" id="KW-1185">Reference proteome</keyword>
<feature type="transmembrane region" description="Helical" evidence="1">
    <location>
        <begin position="6"/>
        <end position="24"/>
    </location>
</feature>
<dbReference type="AlphaFoldDB" id="A0A1G9DSB7"/>
<proteinExistence type="predicted"/>
<name>A0A1G9DSB7_9ACTN</name>
<feature type="transmembrane region" description="Helical" evidence="1">
    <location>
        <begin position="123"/>
        <end position="143"/>
    </location>
</feature>
<keyword evidence="1" id="KW-0472">Membrane</keyword>
<dbReference type="STRING" id="417292.SAMN05421806_11022"/>
<organism evidence="3 4">
    <name type="scientific">Streptomyces indicus</name>
    <dbReference type="NCBI Taxonomy" id="417292"/>
    <lineage>
        <taxon>Bacteria</taxon>
        <taxon>Bacillati</taxon>
        <taxon>Actinomycetota</taxon>
        <taxon>Actinomycetes</taxon>
        <taxon>Kitasatosporales</taxon>
        <taxon>Streptomycetaceae</taxon>
        <taxon>Streptomyces</taxon>
    </lineage>
</organism>
<dbReference type="InterPro" id="IPR021994">
    <property type="entry name" value="DUF3592"/>
</dbReference>
<evidence type="ECO:0000259" key="2">
    <source>
        <dbReference type="Pfam" id="PF12158"/>
    </source>
</evidence>
<evidence type="ECO:0000313" key="3">
    <source>
        <dbReference type="EMBL" id="SDK66725.1"/>
    </source>
</evidence>
<dbReference type="Proteomes" id="UP000199155">
    <property type="component" value="Unassembled WGS sequence"/>
</dbReference>
<keyword evidence="1" id="KW-0812">Transmembrane</keyword>
<gene>
    <name evidence="3" type="ORF">SAMN05421806_11022</name>
</gene>
<keyword evidence="1" id="KW-1133">Transmembrane helix</keyword>
<protein>
    <recommendedName>
        <fullName evidence="2">DUF3592 domain-containing protein</fullName>
    </recommendedName>
</protein>
<feature type="domain" description="DUF3592" evidence="2">
    <location>
        <begin position="51"/>
        <end position="110"/>
    </location>
</feature>
<dbReference type="OrthoDB" id="4221100at2"/>
<evidence type="ECO:0000313" key="4">
    <source>
        <dbReference type="Proteomes" id="UP000199155"/>
    </source>
</evidence>
<sequence>MDFFFYAVPLGMITVLVGMAIKILSRDQQVRAAWSSGLTAEARCVRFFTTTGGSDDRRTTTLHHVYEFVTREGRTVRFEEENGPATTVEGDIVTVHYTAEHPERATARPPRGGALTAQTTGTLVFLAVGVAFCVFFIGTFASMNSGMDSMMP</sequence>
<dbReference type="EMBL" id="FNFF01000010">
    <property type="protein sequence ID" value="SDK66725.1"/>
    <property type="molecule type" value="Genomic_DNA"/>
</dbReference>